<proteinExistence type="predicted"/>
<comment type="caution">
    <text evidence="2">The sequence shown here is derived from an EMBL/GenBank/DDBJ whole genome shotgun (WGS) entry which is preliminary data.</text>
</comment>
<gene>
    <name evidence="2" type="ORF">LY90DRAFT_708956</name>
</gene>
<accession>A0A1Y1ZHQ4</accession>
<keyword evidence="3" id="KW-1185">Reference proteome</keyword>
<feature type="compositionally biased region" description="Low complexity" evidence="1">
    <location>
        <begin position="141"/>
        <end position="165"/>
    </location>
</feature>
<protein>
    <submittedName>
        <fullName evidence="2">Uncharacterized protein</fullName>
    </submittedName>
</protein>
<reference evidence="2 3" key="1">
    <citation type="submission" date="2016-08" db="EMBL/GenBank/DDBJ databases">
        <title>A Parts List for Fungal Cellulosomes Revealed by Comparative Genomics.</title>
        <authorList>
            <consortium name="DOE Joint Genome Institute"/>
            <person name="Haitjema C.H."/>
            <person name="Gilmore S.P."/>
            <person name="Henske J.K."/>
            <person name="Solomon K.V."/>
            <person name="De Groot R."/>
            <person name="Kuo A."/>
            <person name="Mondo S.J."/>
            <person name="Salamov A.A."/>
            <person name="Labutti K."/>
            <person name="Zhao Z."/>
            <person name="Chiniquy J."/>
            <person name="Barry K."/>
            <person name="Brewer H.M."/>
            <person name="Purvine S.O."/>
            <person name="Wright A.T."/>
            <person name="Boxma B."/>
            <person name="Van Alen T."/>
            <person name="Hackstein J.H."/>
            <person name="Baker S.E."/>
            <person name="Grigoriev I.V."/>
            <person name="O'Malley M.A."/>
        </authorList>
    </citation>
    <scope>NUCLEOTIDE SEQUENCE [LARGE SCALE GENOMIC DNA]</scope>
    <source>
        <strain evidence="2 3">G1</strain>
    </source>
</reference>
<name>A0A1Y1ZHQ4_9FUNG</name>
<evidence type="ECO:0000256" key="1">
    <source>
        <dbReference type="SAM" id="MobiDB-lite"/>
    </source>
</evidence>
<dbReference type="Proteomes" id="UP000193920">
    <property type="component" value="Unassembled WGS sequence"/>
</dbReference>
<dbReference type="OrthoDB" id="10620702at2759"/>
<dbReference type="AlphaFoldDB" id="A0A1Y1ZHQ4"/>
<organism evidence="2 3">
    <name type="scientific">Neocallimastix californiae</name>
    <dbReference type="NCBI Taxonomy" id="1754190"/>
    <lineage>
        <taxon>Eukaryota</taxon>
        <taxon>Fungi</taxon>
        <taxon>Fungi incertae sedis</taxon>
        <taxon>Chytridiomycota</taxon>
        <taxon>Chytridiomycota incertae sedis</taxon>
        <taxon>Neocallimastigomycetes</taxon>
        <taxon>Neocallimastigales</taxon>
        <taxon>Neocallimastigaceae</taxon>
        <taxon>Neocallimastix</taxon>
    </lineage>
</organism>
<dbReference type="EMBL" id="MCOG01000403">
    <property type="protein sequence ID" value="ORY09790.1"/>
    <property type="molecule type" value="Genomic_DNA"/>
</dbReference>
<evidence type="ECO:0000313" key="3">
    <source>
        <dbReference type="Proteomes" id="UP000193920"/>
    </source>
</evidence>
<sequence length="363" mass="40395">MSLLSHISKNFFSSLFGKKKTETSREIRTTEDSISESIPSFSILNRSDTSNTDYLQPSKRANIFFGNDIESNDTNEIIDYNLKKLRQPQDDVITTCIDASGELIKCDDCKIKVYSSPSLNATLTNIKTNTGITDNKDSIKDSNSSTKTKTNSELESNSDSNYIDNNSNEKPILCISSSLSHKQQQERNKSQFMYNSLDDHILENLDRNKISYNNPPPFLKINGRNSMDTIPLKRFRESESVPENFTIYNSSTMGHSFTNRNNILSHSLGATKGTFNPIPGIKTIELKKIDPNKLSVNPIPSVVKRSTIPLNSLSSSFSPKDLSAPLSTSLLAIQYDHPSLASLISDDANSNNEISDTTILLSI</sequence>
<evidence type="ECO:0000313" key="2">
    <source>
        <dbReference type="EMBL" id="ORY09790.1"/>
    </source>
</evidence>
<feature type="region of interest" description="Disordered" evidence="1">
    <location>
        <begin position="130"/>
        <end position="165"/>
    </location>
</feature>